<keyword evidence="1" id="KW-0966">Cell projection</keyword>
<reference evidence="1 2" key="1">
    <citation type="journal article" date="2015" name="Stand. Genomic Sci.">
        <title>Genomic Encyclopedia of Bacterial and Archaeal Type Strains, Phase III: the genomes of soil and plant-associated and newly described type strains.</title>
        <authorList>
            <person name="Whitman W.B."/>
            <person name="Woyke T."/>
            <person name="Klenk H.P."/>
            <person name="Zhou Y."/>
            <person name="Lilburn T.G."/>
            <person name="Beck B.J."/>
            <person name="De Vos P."/>
            <person name="Vandamme P."/>
            <person name="Eisen J.A."/>
            <person name="Garrity G."/>
            <person name="Hugenholtz P."/>
            <person name="Kyrpides N.C."/>
        </authorList>
    </citation>
    <scope>NUCLEOTIDE SEQUENCE [LARGE SCALE GENOMIC DNA]</scope>
    <source>
        <strain evidence="1 2">CV53</strain>
    </source>
</reference>
<dbReference type="Pfam" id="PF12611">
    <property type="entry name" value="Flagellar_put"/>
    <property type="match status" value="1"/>
</dbReference>
<protein>
    <submittedName>
        <fullName evidence="1">Flagellar operon protein</fullName>
    </submittedName>
</protein>
<evidence type="ECO:0000313" key="2">
    <source>
        <dbReference type="Proteomes" id="UP000295689"/>
    </source>
</evidence>
<dbReference type="InterPro" id="IPR013367">
    <property type="entry name" value="Flagellar_put"/>
</dbReference>
<gene>
    <name evidence="1" type="ORF">EV146_105273</name>
</gene>
<dbReference type="NCBIfam" id="TIGR02530">
    <property type="entry name" value="flg_new"/>
    <property type="match status" value="1"/>
</dbReference>
<keyword evidence="2" id="KW-1185">Reference proteome</keyword>
<dbReference type="AlphaFoldDB" id="A0A4R2BGI5"/>
<sequence>MLDKPIFRPIQAEQVRPNPYRSVKANRPGITSFSKHLQKALSPSEELTLSKHAKERLNQRGIHINQERWLKIGAKVQQAKDMGINDSLVLLKDAALIVSAKNNTVITAMNRQEASEQIFTNINGTIVLDSD</sequence>
<proteinExistence type="predicted"/>
<dbReference type="EMBL" id="SLVV01000005">
    <property type="protein sequence ID" value="TCN25615.1"/>
    <property type="molecule type" value="Genomic_DNA"/>
</dbReference>
<organism evidence="1 2">
    <name type="scientific">Mesobacillus foraminis</name>
    <dbReference type="NCBI Taxonomy" id="279826"/>
    <lineage>
        <taxon>Bacteria</taxon>
        <taxon>Bacillati</taxon>
        <taxon>Bacillota</taxon>
        <taxon>Bacilli</taxon>
        <taxon>Bacillales</taxon>
        <taxon>Bacillaceae</taxon>
        <taxon>Mesobacillus</taxon>
    </lineage>
</organism>
<keyword evidence="1" id="KW-0282">Flagellum</keyword>
<comment type="caution">
    <text evidence="1">The sequence shown here is derived from an EMBL/GenBank/DDBJ whole genome shotgun (WGS) entry which is preliminary data.</text>
</comment>
<evidence type="ECO:0000313" key="1">
    <source>
        <dbReference type="EMBL" id="TCN25615.1"/>
    </source>
</evidence>
<dbReference type="Proteomes" id="UP000295689">
    <property type="component" value="Unassembled WGS sequence"/>
</dbReference>
<keyword evidence="1" id="KW-0969">Cilium</keyword>
<name>A0A4R2BGI5_9BACI</name>
<accession>A0A4R2BGI5</accession>